<reference evidence="1" key="2">
    <citation type="journal article" date="2015" name="Fish Shellfish Immunol.">
        <title>Early steps in the European eel (Anguilla anguilla)-Vibrio vulnificus interaction in the gills: Role of the RtxA13 toxin.</title>
        <authorList>
            <person name="Callol A."/>
            <person name="Pajuelo D."/>
            <person name="Ebbesson L."/>
            <person name="Teles M."/>
            <person name="MacKenzie S."/>
            <person name="Amaro C."/>
        </authorList>
    </citation>
    <scope>NUCLEOTIDE SEQUENCE</scope>
</reference>
<reference evidence="1" key="1">
    <citation type="submission" date="2014-11" db="EMBL/GenBank/DDBJ databases">
        <authorList>
            <person name="Amaro Gonzalez C."/>
        </authorList>
    </citation>
    <scope>NUCLEOTIDE SEQUENCE</scope>
</reference>
<protein>
    <submittedName>
        <fullName evidence="1">Uncharacterized protein</fullName>
    </submittedName>
</protein>
<organism evidence="1">
    <name type="scientific">Anguilla anguilla</name>
    <name type="common">European freshwater eel</name>
    <name type="synonym">Muraena anguilla</name>
    <dbReference type="NCBI Taxonomy" id="7936"/>
    <lineage>
        <taxon>Eukaryota</taxon>
        <taxon>Metazoa</taxon>
        <taxon>Chordata</taxon>
        <taxon>Craniata</taxon>
        <taxon>Vertebrata</taxon>
        <taxon>Euteleostomi</taxon>
        <taxon>Actinopterygii</taxon>
        <taxon>Neopterygii</taxon>
        <taxon>Teleostei</taxon>
        <taxon>Anguilliformes</taxon>
        <taxon>Anguillidae</taxon>
        <taxon>Anguilla</taxon>
    </lineage>
</organism>
<accession>A0A0E9P9A1</accession>
<dbReference type="EMBL" id="GBXM01107488">
    <property type="protein sequence ID" value="JAH01089.1"/>
    <property type="molecule type" value="Transcribed_RNA"/>
</dbReference>
<sequence>MVLYALCETRPFWVKTKRCKPFSLSLSLCVDVPCPCSCIPM</sequence>
<name>A0A0E9P9A1_ANGAN</name>
<evidence type="ECO:0000313" key="1">
    <source>
        <dbReference type="EMBL" id="JAH01089.1"/>
    </source>
</evidence>
<proteinExistence type="predicted"/>
<dbReference type="AlphaFoldDB" id="A0A0E9P9A1"/>